<dbReference type="OrthoDB" id="1658724at2759"/>
<evidence type="ECO:0000313" key="8">
    <source>
        <dbReference type="Proteomes" id="UP000193218"/>
    </source>
</evidence>
<feature type="transmembrane region" description="Helical" evidence="5">
    <location>
        <begin position="16"/>
        <end position="36"/>
    </location>
</feature>
<reference evidence="7 8" key="1">
    <citation type="submission" date="2017-03" db="EMBL/GenBank/DDBJ databases">
        <title>Widespread Adenine N6-methylation of Active Genes in Fungi.</title>
        <authorList>
            <consortium name="DOE Joint Genome Institute"/>
            <person name="Mondo S.J."/>
            <person name="Dannebaum R.O."/>
            <person name="Kuo R.C."/>
            <person name="Louie K.B."/>
            <person name="Bewick A.J."/>
            <person name="Labutti K."/>
            <person name="Haridas S."/>
            <person name="Kuo A."/>
            <person name="Salamov A."/>
            <person name="Ahrendt S.R."/>
            <person name="Lau R."/>
            <person name="Bowen B.P."/>
            <person name="Lipzen A."/>
            <person name="Sullivan W."/>
            <person name="Andreopoulos W.B."/>
            <person name="Clum A."/>
            <person name="Lindquist E."/>
            <person name="Daum C."/>
            <person name="Northen T.R."/>
            <person name="Ramamoorthy G."/>
            <person name="Schmitz R.J."/>
            <person name="Gryganskyi A."/>
            <person name="Culley D."/>
            <person name="Magnuson J."/>
            <person name="James T.Y."/>
            <person name="O'Malley M.A."/>
            <person name="Stajich J.E."/>
            <person name="Spatafora J.W."/>
            <person name="Visel A."/>
            <person name="Grigoriev I.V."/>
        </authorList>
    </citation>
    <scope>NUCLEOTIDE SEQUENCE [LARGE SCALE GENOMIC DNA]</scope>
    <source>
        <strain evidence="7 8">NRRL Y-17943</strain>
    </source>
</reference>
<dbReference type="GO" id="GO:0016020">
    <property type="term" value="C:membrane"/>
    <property type="evidence" value="ECO:0007669"/>
    <property type="project" value="UniProtKB-SubCell"/>
</dbReference>
<protein>
    <recommendedName>
        <fullName evidence="6">Fatty acid hydroxylase domain-containing protein</fullName>
    </recommendedName>
</protein>
<keyword evidence="2 5" id="KW-0812">Transmembrane</keyword>
<evidence type="ECO:0000256" key="1">
    <source>
        <dbReference type="ARBA" id="ARBA00004370"/>
    </source>
</evidence>
<dbReference type="GO" id="GO:0008610">
    <property type="term" value="P:lipid biosynthetic process"/>
    <property type="evidence" value="ECO:0007669"/>
    <property type="project" value="InterPro"/>
</dbReference>
<proteinExistence type="predicted"/>
<comment type="subcellular location">
    <subcellularLocation>
        <location evidence="1">Membrane</location>
    </subcellularLocation>
</comment>
<evidence type="ECO:0000256" key="4">
    <source>
        <dbReference type="ARBA" id="ARBA00023136"/>
    </source>
</evidence>
<evidence type="ECO:0000313" key="7">
    <source>
        <dbReference type="EMBL" id="ORX35088.1"/>
    </source>
</evidence>
<gene>
    <name evidence="7" type="ORF">BD324DRAFT_117845</name>
</gene>
<feature type="transmembrane region" description="Helical" evidence="5">
    <location>
        <begin position="211"/>
        <end position="228"/>
    </location>
</feature>
<evidence type="ECO:0000256" key="2">
    <source>
        <dbReference type="ARBA" id="ARBA00022692"/>
    </source>
</evidence>
<organism evidence="7 8">
    <name type="scientific">Kockovaella imperatae</name>
    <dbReference type="NCBI Taxonomy" id="4999"/>
    <lineage>
        <taxon>Eukaryota</taxon>
        <taxon>Fungi</taxon>
        <taxon>Dikarya</taxon>
        <taxon>Basidiomycota</taxon>
        <taxon>Agaricomycotina</taxon>
        <taxon>Tremellomycetes</taxon>
        <taxon>Tremellales</taxon>
        <taxon>Cuniculitremaceae</taxon>
        <taxon>Kockovaella</taxon>
    </lineage>
</organism>
<keyword evidence="4 5" id="KW-0472">Membrane</keyword>
<dbReference type="InParanoid" id="A0A1Y1UAL8"/>
<dbReference type="InterPro" id="IPR050307">
    <property type="entry name" value="Sterol_Desaturase_Related"/>
</dbReference>
<dbReference type="InterPro" id="IPR006694">
    <property type="entry name" value="Fatty_acid_hydroxylase"/>
</dbReference>
<keyword evidence="3 5" id="KW-1133">Transmembrane helix</keyword>
<dbReference type="GO" id="GO:0005506">
    <property type="term" value="F:iron ion binding"/>
    <property type="evidence" value="ECO:0007669"/>
    <property type="project" value="InterPro"/>
</dbReference>
<dbReference type="PANTHER" id="PTHR11863">
    <property type="entry name" value="STEROL DESATURASE"/>
    <property type="match status" value="1"/>
</dbReference>
<dbReference type="GeneID" id="33553756"/>
<feature type="transmembrane region" description="Helical" evidence="5">
    <location>
        <begin position="56"/>
        <end position="77"/>
    </location>
</feature>
<feature type="domain" description="Fatty acid hydroxylase" evidence="6">
    <location>
        <begin position="216"/>
        <end position="341"/>
    </location>
</feature>
<dbReference type="Proteomes" id="UP000193218">
    <property type="component" value="Unassembled WGS sequence"/>
</dbReference>
<dbReference type="STRING" id="4999.A0A1Y1UAL8"/>
<name>A0A1Y1UAL8_9TREE</name>
<keyword evidence="8" id="KW-1185">Reference proteome</keyword>
<dbReference type="Pfam" id="PF04116">
    <property type="entry name" value="FA_hydroxylase"/>
    <property type="match status" value="1"/>
</dbReference>
<accession>A0A1Y1UAL8</accession>
<comment type="caution">
    <text evidence="7">The sequence shown here is derived from an EMBL/GenBank/DDBJ whole genome shotgun (WGS) entry which is preliminary data.</text>
</comment>
<evidence type="ECO:0000256" key="5">
    <source>
        <dbReference type="SAM" id="Phobius"/>
    </source>
</evidence>
<dbReference type="AlphaFoldDB" id="A0A1Y1UAL8"/>
<evidence type="ECO:0000259" key="6">
    <source>
        <dbReference type="Pfam" id="PF04116"/>
    </source>
</evidence>
<evidence type="ECO:0000256" key="3">
    <source>
        <dbReference type="ARBA" id="ARBA00022989"/>
    </source>
</evidence>
<dbReference type="EMBL" id="NBSH01000012">
    <property type="protein sequence ID" value="ORX35088.1"/>
    <property type="molecule type" value="Genomic_DNA"/>
</dbReference>
<dbReference type="GO" id="GO:0016491">
    <property type="term" value="F:oxidoreductase activity"/>
    <property type="evidence" value="ECO:0007669"/>
    <property type="project" value="InterPro"/>
</dbReference>
<dbReference type="RefSeq" id="XP_021869304.1">
    <property type="nucleotide sequence ID" value="XM_022011948.1"/>
</dbReference>
<sequence>MVDASGLEESRKRNLFFLRCGLFSIVSTALLFPAWYDPFLQQLWSFLKNRSLYNSSMWESFLTMFSYIIYEIFYTLLAINPKEPCTRIDRRPGESVDVRNHTEVSGTSHLHRNGTVYIPSPRGRLREAIIYAAPVIFLDLIMVKKFVGVSKEDIIRSGGYSLSSTNSSMDSVTRLEIQQTWKVPTLHNFSWSSPVQLVRALPEAPPTSRQIVIGVIGALVLYDFFFYVPHIAMHRFSLLWHFHKPHHKHAEIHVQVTNQYVRLSLTERLTLLASANIALHAMSAHPLTRTIFVPIFLYLLVENHCGLDLPYGYHRLLPSGWAAGPEEHAEHHRKGNVNFQPYRE</sequence>